<dbReference type="PROSITE" id="PS50914">
    <property type="entry name" value="BON"/>
    <property type="match status" value="1"/>
</dbReference>
<dbReference type="AlphaFoldDB" id="E1YES1"/>
<dbReference type="Gene3D" id="3.40.50.300">
    <property type="entry name" value="P-loop containing nucleotide triphosphate hydrolases"/>
    <property type="match status" value="1"/>
</dbReference>
<sequence>MAIITISRGTMSGGESLAKCISEKLKIPAVSQEILKEASNRFGISQPLLLQQLEKTKGLIHGNSTERGLYLTAIQLALAERAQKGPFVYYGHAGHLLLKGVPHVLKIRVIAPLKSRARMLADTHNISFEEAKKRIDKLDESRVKWTRFLYNVDWRDPSIYDLVINLDAISLESACEIIICTLKQAEFKESPESKNIIDDFLLACRVKTALVTHDQTKGLGLDVSSNKGVVIITGSFETGGIFSSGKHRIKNDLIEVARQVEGVKNVEIGLENIPVALE</sequence>
<proteinExistence type="predicted"/>
<feature type="domain" description="BON" evidence="1">
    <location>
        <begin position="198"/>
        <end position="277"/>
    </location>
</feature>
<dbReference type="Pfam" id="PF13189">
    <property type="entry name" value="Cytidylate_kin2"/>
    <property type="match status" value="1"/>
</dbReference>
<accession>E1YES1</accession>
<name>E1YES1_9BACT</name>
<organism evidence="2">
    <name type="scientific">uncultured Desulfobacterium sp</name>
    <dbReference type="NCBI Taxonomy" id="201089"/>
    <lineage>
        <taxon>Bacteria</taxon>
        <taxon>Pseudomonadati</taxon>
        <taxon>Thermodesulfobacteriota</taxon>
        <taxon>Desulfobacteria</taxon>
        <taxon>Desulfobacterales</taxon>
        <taxon>Desulfobacteriaceae</taxon>
        <taxon>Desulfobacterium</taxon>
        <taxon>environmental samples</taxon>
    </lineage>
</organism>
<evidence type="ECO:0000313" key="2">
    <source>
        <dbReference type="EMBL" id="CBX29065.1"/>
    </source>
</evidence>
<dbReference type="InterPro" id="IPR027417">
    <property type="entry name" value="P-loop_NTPase"/>
</dbReference>
<protein>
    <recommendedName>
        <fullName evidence="1">BON domain-containing protein</fullName>
    </recommendedName>
</protein>
<evidence type="ECO:0000259" key="1">
    <source>
        <dbReference type="PROSITE" id="PS50914"/>
    </source>
</evidence>
<gene>
    <name evidence="2" type="ORF">N47_J00460</name>
</gene>
<dbReference type="EMBL" id="FR695872">
    <property type="protein sequence ID" value="CBX29065.1"/>
    <property type="molecule type" value="Genomic_DNA"/>
</dbReference>
<reference evidence="2" key="1">
    <citation type="journal article" date="2011" name="Environ. Microbiol.">
        <title>Genomic insights into the metabolic potential of the polycyclic aromatic hydrocarbon degrading sulfate-reducing Deltaproteobacterium N47.</title>
        <authorList>
            <person name="Bergmann F."/>
            <person name="Selesi D."/>
            <person name="Weinmaier T."/>
            <person name="Tischler P."/>
            <person name="Rattei T."/>
            <person name="Meckenstock R.U."/>
        </authorList>
    </citation>
    <scope>NUCLEOTIDE SEQUENCE</scope>
</reference>
<dbReference type="InterPro" id="IPR007055">
    <property type="entry name" value="BON_dom"/>
</dbReference>